<dbReference type="Gene3D" id="3.40.50.1820">
    <property type="entry name" value="alpha/beta hydrolase"/>
    <property type="match status" value="1"/>
</dbReference>
<dbReference type="InterPro" id="IPR029058">
    <property type="entry name" value="AB_hydrolase_fold"/>
</dbReference>
<dbReference type="EMBL" id="NMQU01000081">
    <property type="protein sequence ID" value="OXM47009.1"/>
    <property type="molecule type" value="Genomic_DNA"/>
</dbReference>
<dbReference type="RefSeq" id="WP_020629772.1">
    <property type="nucleotide sequence ID" value="NZ_KB913032.1"/>
</dbReference>
<dbReference type="InterPro" id="IPR001375">
    <property type="entry name" value="Peptidase_S9_cat"/>
</dbReference>
<name>A0A229RKK0_AMYAL</name>
<dbReference type="SUPFAM" id="SSF53474">
    <property type="entry name" value="alpha/beta-Hydrolases"/>
    <property type="match status" value="1"/>
</dbReference>
<keyword evidence="3" id="KW-1185">Reference proteome</keyword>
<protein>
    <submittedName>
        <fullName evidence="2">Alpha/beta hydrolase</fullName>
    </submittedName>
</protein>
<evidence type="ECO:0000313" key="3">
    <source>
        <dbReference type="Proteomes" id="UP000215563"/>
    </source>
</evidence>
<organism evidence="2 3">
    <name type="scientific">Amycolatopsis alba DSM 44262</name>
    <dbReference type="NCBI Taxonomy" id="1125972"/>
    <lineage>
        <taxon>Bacteria</taxon>
        <taxon>Bacillati</taxon>
        <taxon>Actinomycetota</taxon>
        <taxon>Actinomycetes</taxon>
        <taxon>Pseudonocardiales</taxon>
        <taxon>Pseudonocardiaceae</taxon>
        <taxon>Amycolatopsis</taxon>
    </lineage>
</organism>
<dbReference type="AlphaFoldDB" id="A0A229RKK0"/>
<evidence type="ECO:0000313" key="2">
    <source>
        <dbReference type="EMBL" id="OXM47009.1"/>
    </source>
</evidence>
<dbReference type="OrthoDB" id="6059224at2"/>
<proteinExistence type="predicted"/>
<dbReference type="Proteomes" id="UP000215563">
    <property type="component" value="Unassembled WGS sequence"/>
</dbReference>
<keyword evidence="2" id="KW-0378">Hydrolase</keyword>
<reference evidence="2 3" key="1">
    <citation type="submission" date="2017-07" db="EMBL/GenBank/DDBJ databases">
        <title>Amycolatopsis alba DSM 44262 Genome sequencing and assembly.</title>
        <authorList>
            <person name="Kaur N."/>
            <person name="Mayilraj S."/>
        </authorList>
    </citation>
    <scope>NUCLEOTIDE SEQUENCE [LARGE SCALE GENOMIC DNA]</scope>
    <source>
        <strain evidence="2 3">DSM 44262</strain>
    </source>
</reference>
<sequence length="273" mass="29033">MTMSVELSGAIEGVAAGVPFVALPPSDESRPAPLVLTWHLLDAPFSEAAMAAALPMRELHAWRVHLGLPLTGKRFPEGGFEGFFRLASEDNVLNVVEPLTRQAEAEFPAAVAELRSRLSIEDGPVGLVGGSQGGGVALQMLTHAEIPVAAAALVNPVTQLAPVIAANERFFDVTYQWSDRSRAVANEYDYVRRAGELTAPVLLVIGEEDDVSITEPAAALHKALGERRSELVTIAGMAHGFAEAPGLEPAPQTGHAKLVDAELTRWFARHLAA</sequence>
<dbReference type="Pfam" id="PF00326">
    <property type="entry name" value="Peptidase_S9"/>
    <property type="match status" value="1"/>
</dbReference>
<feature type="domain" description="Peptidase S9 prolyl oligopeptidase catalytic" evidence="1">
    <location>
        <begin position="107"/>
        <end position="242"/>
    </location>
</feature>
<dbReference type="GO" id="GO:0006508">
    <property type="term" value="P:proteolysis"/>
    <property type="evidence" value="ECO:0007669"/>
    <property type="project" value="InterPro"/>
</dbReference>
<accession>A0A229RKK0</accession>
<dbReference type="GO" id="GO:0008236">
    <property type="term" value="F:serine-type peptidase activity"/>
    <property type="evidence" value="ECO:0007669"/>
    <property type="project" value="InterPro"/>
</dbReference>
<evidence type="ECO:0000259" key="1">
    <source>
        <dbReference type="Pfam" id="PF00326"/>
    </source>
</evidence>
<comment type="caution">
    <text evidence="2">The sequence shown here is derived from an EMBL/GenBank/DDBJ whole genome shotgun (WGS) entry which is preliminary data.</text>
</comment>
<gene>
    <name evidence="2" type="ORF">CFP75_25365</name>
</gene>